<dbReference type="Proteomes" id="UP000275846">
    <property type="component" value="Unassembled WGS sequence"/>
</dbReference>
<accession>A0A183TR83</accession>
<sequence>MFRLPNHSQRNLAYAHTSSALKLNPEQSRYVQQPDMKIQLQVCLGPDCRSNGLKANLTDPRGQALMVGFSDSFTLFNIFCWSTLNLIATTPEEPAPVQRTIALHSAWTYTCDDKDILVTRGRVGEPIVLCLPTSKESKEALANETDFKRIFKEARCNCSTPGVTFSAGFLHLPSNASLSDSFPIQCQLHECQWRFLVRIVKELDLFCLADGEPEPSNRTLRLHPLLTPECSQEDVYVAPGVRTQPVSICKITSKYLMALMASNTDKAYRDRLETMFDSVNCTSQPSDNVTFAKAHVRIPPNARPPVEYLVRCTLRDCEWSFKLKSLEEREYCTVLLMANSFHL</sequence>
<organism evidence="3">
    <name type="scientific">Schistocephalus solidus</name>
    <name type="common">Tapeworm</name>
    <dbReference type="NCBI Taxonomy" id="70667"/>
    <lineage>
        <taxon>Eukaryota</taxon>
        <taxon>Metazoa</taxon>
        <taxon>Spiralia</taxon>
        <taxon>Lophotrochozoa</taxon>
        <taxon>Platyhelminthes</taxon>
        <taxon>Cestoda</taxon>
        <taxon>Eucestoda</taxon>
        <taxon>Diphyllobothriidea</taxon>
        <taxon>Diphyllobothriidae</taxon>
        <taxon>Schistocephalus</taxon>
    </lineage>
</organism>
<evidence type="ECO:0000313" key="1">
    <source>
        <dbReference type="EMBL" id="VDM05367.1"/>
    </source>
</evidence>
<keyword evidence="2" id="KW-1185">Reference proteome</keyword>
<name>A0A183TR83_SCHSO</name>
<proteinExistence type="predicted"/>
<reference evidence="1 2" key="2">
    <citation type="submission" date="2018-11" db="EMBL/GenBank/DDBJ databases">
        <authorList>
            <consortium name="Pathogen Informatics"/>
        </authorList>
    </citation>
    <scope>NUCLEOTIDE SEQUENCE [LARGE SCALE GENOMIC DNA]</scope>
    <source>
        <strain evidence="1 2">NST_G2</strain>
    </source>
</reference>
<gene>
    <name evidence="1" type="ORF">SSLN_LOCUS18981</name>
</gene>
<dbReference type="WBParaSite" id="SSLN_0001970201-mRNA-1">
    <property type="protein sequence ID" value="SSLN_0001970201-mRNA-1"/>
    <property type="gene ID" value="SSLN_0001970201"/>
</dbReference>
<protein>
    <submittedName>
        <fullName evidence="3">DCAF15_WD40 domain-containing protein</fullName>
    </submittedName>
</protein>
<dbReference type="AlphaFoldDB" id="A0A183TR83"/>
<reference evidence="3" key="1">
    <citation type="submission" date="2016-06" db="UniProtKB">
        <authorList>
            <consortium name="WormBaseParasite"/>
        </authorList>
    </citation>
    <scope>IDENTIFICATION</scope>
</reference>
<evidence type="ECO:0000313" key="2">
    <source>
        <dbReference type="Proteomes" id="UP000275846"/>
    </source>
</evidence>
<evidence type="ECO:0000313" key="3">
    <source>
        <dbReference type="WBParaSite" id="SSLN_0001970201-mRNA-1"/>
    </source>
</evidence>
<dbReference type="OrthoDB" id="10429897at2759"/>
<dbReference type="EMBL" id="UYSU01045869">
    <property type="protein sequence ID" value="VDM05367.1"/>
    <property type="molecule type" value="Genomic_DNA"/>
</dbReference>